<proteinExistence type="predicted"/>
<dbReference type="Gene3D" id="3.40.50.10540">
    <property type="entry name" value="Crotonobetainyl-coa:carnitine coa-transferase, domain 1"/>
    <property type="match status" value="1"/>
</dbReference>
<dbReference type="InterPro" id="IPR023606">
    <property type="entry name" value="CoA-Trfase_III_dom_1_sf"/>
</dbReference>
<dbReference type="GO" id="GO:0005739">
    <property type="term" value="C:mitochondrion"/>
    <property type="evidence" value="ECO:0007669"/>
    <property type="project" value="TreeGrafter"/>
</dbReference>
<evidence type="ECO:0000313" key="2">
    <source>
        <dbReference type="Proteomes" id="UP000052978"/>
    </source>
</evidence>
<dbReference type="SUPFAM" id="SSF89796">
    <property type="entry name" value="CoA-transferase family III (CaiB/BaiF)"/>
    <property type="match status" value="1"/>
</dbReference>
<name>S7PYB7_MYOBR</name>
<protein>
    <recommendedName>
        <fullName evidence="3">Alpha-methylacyl-CoA racemase</fullName>
    </recommendedName>
</protein>
<sequence length="97" mass="10857">MGGDLCPPQSHGPEFLSRLLEEKQIFIQTPKGALAKEVAEKIRSPAVRYSKFKMSEARPPPLLGQHTTHILKEALGYDDRTISELLRTGVVHQHEAE</sequence>
<evidence type="ECO:0008006" key="3">
    <source>
        <dbReference type="Google" id="ProtNLM"/>
    </source>
</evidence>
<dbReference type="PANTHER" id="PTHR48207">
    <property type="entry name" value="SUCCINATE--HYDROXYMETHYLGLUTARATE COA-TRANSFERASE"/>
    <property type="match status" value="1"/>
</dbReference>
<reference evidence="1 2" key="1">
    <citation type="journal article" date="2013" name="Nat. Commun.">
        <title>Genome analysis reveals insights into physiology and longevity of the Brandt's bat Myotis brandtii.</title>
        <authorList>
            <person name="Seim I."/>
            <person name="Fang X."/>
            <person name="Xiong Z."/>
            <person name="Lobanov A.V."/>
            <person name="Huang Z."/>
            <person name="Ma S."/>
            <person name="Feng Y."/>
            <person name="Turanov A.A."/>
            <person name="Zhu Y."/>
            <person name="Lenz T.L."/>
            <person name="Gerashchenko M.V."/>
            <person name="Fan D."/>
            <person name="Hee Yim S."/>
            <person name="Yao X."/>
            <person name="Jordan D."/>
            <person name="Xiong Y."/>
            <person name="Ma Y."/>
            <person name="Lyapunov A.N."/>
            <person name="Chen G."/>
            <person name="Kulakova O.I."/>
            <person name="Sun Y."/>
            <person name="Lee S.G."/>
            <person name="Bronson R.T."/>
            <person name="Moskalev A.A."/>
            <person name="Sunyaev S.R."/>
            <person name="Zhang G."/>
            <person name="Krogh A."/>
            <person name="Wang J."/>
            <person name="Gladyshev V.N."/>
        </authorList>
    </citation>
    <scope>NUCLEOTIDE SEQUENCE [LARGE SCALE GENOMIC DNA]</scope>
</reference>
<gene>
    <name evidence="1" type="ORF">D623_10011231</name>
</gene>
<dbReference type="InterPro" id="IPR050483">
    <property type="entry name" value="CoA-transferase_III_domain"/>
</dbReference>
<accession>S7PYB7</accession>
<keyword evidence="2" id="KW-1185">Reference proteome</keyword>
<dbReference type="PANTHER" id="PTHR48207:SF3">
    <property type="entry name" value="SUCCINATE--HYDROXYMETHYLGLUTARATE COA-TRANSFERASE"/>
    <property type="match status" value="1"/>
</dbReference>
<organism evidence="1 2">
    <name type="scientific">Myotis brandtii</name>
    <name type="common">Brandt's bat</name>
    <dbReference type="NCBI Taxonomy" id="109478"/>
    <lineage>
        <taxon>Eukaryota</taxon>
        <taxon>Metazoa</taxon>
        <taxon>Chordata</taxon>
        <taxon>Craniata</taxon>
        <taxon>Vertebrata</taxon>
        <taxon>Euteleostomi</taxon>
        <taxon>Mammalia</taxon>
        <taxon>Eutheria</taxon>
        <taxon>Laurasiatheria</taxon>
        <taxon>Chiroptera</taxon>
        <taxon>Yangochiroptera</taxon>
        <taxon>Vespertilionidae</taxon>
        <taxon>Myotis</taxon>
    </lineage>
</organism>
<dbReference type="AlphaFoldDB" id="S7PYB7"/>
<dbReference type="GO" id="GO:0047369">
    <property type="term" value="F:succinate-hydroxymethylglutarate CoA-transferase activity"/>
    <property type="evidence" value="ECO:0007669"/>
    <property type="project" value="TreeGrafter"/>
</dbReference>
<dbReference type="Proteomes" id="UP000052978">
    <property type="component" value="Unassembled WGS sequence"/>
</dbReference>
<evidence type="ECO:0000313" key="1">
    <source>
        <dbReference type="EMBL" id="EPQ13562.1"/>
    </source>
</evidence>
<dbReference type="EMBL" id="KE163731">
    <property type="protein sequence ID" value="EPQ13562.1"/>
    <property type="molecule type" value="Genomic_DNA"/>
</dbReference>